<dbReference type="OrthoDB" id="2735536at2759"/>
<comment type="caution">
    <text evidence="3">The sequence shown here is derived from an EMBL/GenBank/DDBJ whole genome shotgun (WGS) entry which is preliminary data.</text>
</comment>
<dbReference type="SUPFAM" id="SSF51735">
    <property type="entry name" value="NAD(P)-binding Rossmann-fold domains"/>
    <property type="match status" value="1"/>
</dbReference>
<sequence>SVNRTPTVKKVIFTASTSALCSDPSEYGQGHVLSEKDWNKTASETYFPYYYSKTVSELKAFEMCGSQKRWKLCTLLPCIVIGPPLSRHTKSESLTTFKKLLLGKMFPMVPDFTFYHVDVRDVAAAHCIAMSKEEVEGRCDRPFEVLHDALAADHLLLIAVALRGGE</sequence>
<dbReference type="Pfam" id="PF01370">
    <property type="entry name" value="Epimerase"/>
    <property type="match status" value="1"/>
</dbReference>
<dbReference type="InterPro" id="IPR036291">
    <property type="entry name" value="NAD(P)-bd_dom_sf"/>
</dbReference>
<accession>A0A8S1JD55</accession>
<dbReference type="Gene3D" id="3.40.50.720">
    <property type="entry name" value="NAD(P)-binding Rossmann-like Domain"/>
    <property type="match status" value="1"/>
</dbReference>
<evidence type="ECO:0000313" key="4">
    <source>
        <dbReference type="Proteomes" id="UP000708148"/>
    </source>
</evidence>
<dbReference type="InterPro" id="IPR001509">
    <property type="entry name" value="Epimerase_deHydtase"/>
</dbReference>
<evidence type="ECO:0000256" key="1">
    <source>
        <dbReference type="ARBA" id="ARBA00023002"/>
    </source>
</evidence>
<dbReference type="PANTHER" id="PTHR10366">
    <property type="entry name" value="NAD DEPENDENT EPIMERASE/DEHYDRATASE"/>
    <property type="match status" value="1"/>
</dbReference>
<keyword evidence="1" id="KW-0560">Oxidoreductase</keyword>
<feature type="domain" description="NAD-dependent epimerase/dehydratase" evidence="2">
    <location>
        <begin position="25"/>
        <end position="133"/>
    </location>
</feature>
<dbReference type="EMBL" id="CAJHUC010002290">
    <property type="protein sequence ID" value="CAD7703543.1"/>
    <property type="molecule type" value="Genomic_DNA"/>
</dbReference>
<gene>
    <name evidence="3" type="ORF">OSTQU699_LOCUS8900</name>
</gene>
<protein>
    <recommendedName>
        <fullName evidence="2">NAD-dependent epimerase/dehydratase domain-containing protein</fullName>
    </recommendedName>
</protein>
<feature type="non-terminal residue" evidence="3">
    <location>
        <position position="1"/>
    </location>
</feature>
<dbReference type="GO" id="GO:0016616">
    <property type="term" value="F:oxidoreductase activity, acting on the CH-OH group of donors, NAD or NADP as acceptor"/>
    <property type="evidence" value="ECO:0007669"/>
    <property type="project" value="TreeGrafter"/>
</dbReference>
<organism evidence="3 4">
    <name type="scientific">Ostreobium quekettii</name>
    <dbReference type="NCBI Taxonomy" id="121088"/>
    <lineage>
        <taxon>Eukaryota</taxon>
        <taxon>Viridiplantae</taxon>
        <taxon>Chlorophyta</taxon>
        <taxon>core chlorophytes</taxon>
        <taxon>Ulvophyceae</taxon>
        <taxon>TCBD clade</taxon>
        <taxon>Bryopsidales</taxon>
        <taxon>Ostreobineae</taxon>
        <taxon>Ostreobiaceae</taxon>
        <taxon>Ostreobium</taxon>
    </lineage>
</organism>
<dbReference type="InterPro" id="IPR050425">
    <property type="entry name" value="NAD(P)_dehydrat-like"/>
</dbReference>
<name>A0A8S1JD55_9CHLO</name>
<reference evidence="3" key="1">
    <citation type="submission" date="2020-12" db="EMBL/GenBank/DDBJ databases">
        <authorList>
            <person name="Iha C."/>
        </authorList>
    </citation>
    <scope>NUCLEOTIDE SEQUENCE</scope>
</reference>
<keyword evidence="4" id="KW-1185">Reference proteome</keyword>
<evidence type="ECO:0000313" key="3">
    <source>
        <dbReference type="EMBL" id="CAD7703543.1"/>
    </source>
</evidence>
<dbReference type="AlphaFoldDB" id="A0A8S1JD55"/>
<dbReference type="Proteomes" id="UP000708148">
    <property type="component" value="Unassembled WGS sequence"/>
</dbReference>
<dbReference type="PANTHER" id="PTHR10366:SF852">
    <property type="entry name" value="CINNAMOYL-COA REDUCTASE CAD2"/>
    <property type="match status" value="1"/>
</dbReference>
<evidence type="ECO:0000259" key="2">
    <source>
        <dbReference type="Pfam" id="PF01370"/>
    </source>
</evidence>
<proteinExistence type="predicted"/>